<proteinExistence type="predicted"/>
<sequence length="268" mass="29404">MTSETRRPAERAQLTLDLAYAFDQPAHDLDIELRVRPLRATDTGLPSIRLASEPEGRFDPPVVNGNGGVVDRLRLAGPALRLRLNASFDHPVDPDAALPALAPTPADLVLEGLLDPTRSTPWPQALADLRQSWRYSDEPRYQRQALQEIAQRRVGSCEAIARLAIEIIRARNIPARFVGGYRLAGPSGDTRPVRRHAWIAIWEGSQWRMLDPLAPSAAGQCLIPTAFASRLPEIATIQGSFKGAGTARLTVSAHAQRYRASVERGHSP</sequence>
<dbReference type="Proteomes" id="UP001596053">
    <property type="component" value="Unassembled WGS sequence"/>
</dbReference>
<comment type="caution">
    <text evidence="2">The sequence shown here is derived from an EMBL/GenBank/DDBJ whole genome shotgun (WGS) entry which is preliminary data.</text>
</comment>
<dbReference type="PANTHER" id="PTHR33490">
    <property type="entry name" value="BLR5614 PROTEIN-RELATED"/>
    <property type="match status" value="1"/>
</dbReference>
<dbReference type="InterPro" id="IPR002931">
    <property type="entry name" value="Transglutaminase-like"/>
</dbReference>
<feature type="domain" description="Transglutaminase-like" evidence="1">
    <location>
        <begin position="149"/>
        <end position="214"/>
    </location>
</feature>
<evidence type="ECO:0000313" key="3">
    <source>
        <dbReference type="Proteomes" id="UP001596053"/>
    </source>
</evidence>
<dbReference type="PANTHER" id="PTHR33490:SF6">
    <property type="entry name" value="SLL1049 PROTEIN"/>
    <property type="match status" value="1"/>
</dbReference>
<dbReference type="RefSeq" id="WP_377799871.1">
    <property type="nucleotide sequence ID" value="NZ_JBHSLW010000029.1"/>
</dbReference>
<dbReference type="Gene3D" id="3.10.620.30">
    <property type="match status" value="1"/>
</dbReference>
<dbReference type="SMART" id="SM00460">
    <property type="entry name" value="TGc"/>
    <property type="match status" value="1"/>
</dbReference>
<dbReference type="SUPFAM" id="SSF54001">
    <property type="entry name" value="Cysteine proteinases"/>
    <property type="match status" value="1"/>
</dbReference>
<gene>
    <name evidence="2" type="ORF">ACFPOB_18705</name>
</gene>
<name>A0ABW0IX67_9HYPH</name>
<dbReference type="EMBL" id="JBHSLW010000029">
    <property type="protein sequence ID" value="MFC5421590.1"/>
    <property type="molecule type" value="Genomic_DNA"/>
</dbReference>
<protein>
    <submittedName>
        <fullName evidence="2">Transglutaminase family protein</fullName>
    </submittedName>
</protein>
<evidence type="ECO:0000313" key="2">
    <source>
        <dbReference type="EMBL" id="MFC5421590.1"/>
    </source>
</evidence>
<reference evidence="3" key="1">
    <citation type="journal article" date="2019" name="Int. J. Syst. Evol. Microbiol.">
        <title>The Global Catalogue of Microorganisms (GCM) 10K type strain sequencing project: providing services to taxonomists for standard genome sequencing and annotation.</title>
        <authorList>
            <consortium name="The Broad Institute Genomics Platform"/>
            <consortium name="The Broad Institute Genome Sequencing Center for Infectious Disease"/>
            <person name="Wu L."/>
            <person name="Ma J."/>
        </authorList>
    </citation>
    <scope>NUCLEOTIDE SEQUENCE [LARGE SCALE GENOMIC DNA]</scope>
    <source>
        <strain evidence="3">NCAIM B.01391</strain>
    </source>
</reference>
<accession>A0ABW0IX67</accession>
<keyword evidence="3" id="KW-1185">Reference proteome</keyword>
<dbReference type="Pfam" id="PF01841">
    <property type="entry name" value="Transglut_core"/>
    <property type="match status" value="1"/>
</dbReference>
<organism evidence="2 3">
    <name type="scientific">Bosea eneae</name>
    <dbReference type="NCBI Taxonomy" id="151454"/>
    <lineage>
        <taxon>Bacteria</taxon>
        <taxon>Pseudomonadati</taxon>
        <taxon>Pseudomonadota</taxon>
        <taxon>Alphaproteobacteria</taxon>
        <taxon>Hyphomicrobiales</taxon>
        <taxon>Boseaceae</taxon>
        <taxon>Bosea</taxon>
    </lineage>
</organism>
<dbReference type="InterPro" id="IPR038765">
    <property type="entry name" value="Papain-like_cys_pep_sf"/>
</dbReference>
<evidence type="ECO:0000259" key="1">
    <source>
        <dbReference type="SMART" id="SM00460"/>
    </source>
</evidence>